<evidence type="ECO:0000256" key="1">
    <source>
        <dbReference type="SAM" id="MobiDB-lite"/>
    </source>
</evidence>
<dbReference type="AlphaFoldDB" id="A0A7H1N1R0"/>
<feature type="compositionally biased region" description="Basic and acidic residues" evidence="1">
    <location>
        <begin position="50"/>
        <end position="60"/>
    </location>
</feature>
<gene>
    <name evidence="2" type="ORF">HQ394_10330</name>
</gene>
<dbReference type="KEGG" id="dvn:HQ394_10330"/>
<dbReference type="RefSeq" id="WP_190260165.1">
    <property type="nucleotide sequence ID" value="NZ_CP053923.1"/>
</dbReference>
<dbReference type="EMBL" id="CP053923">
    <property type="protein sequence ID" value="QNT69646.1"/>
    <property type="molecule type" value="Genomic_DNA"/>
</dbReference>
<name>A0A7H1N1R0_9PROT</name>
<keyword evidence="3" id="KW-1185">Reference proteome</keyword>
<sequence length="150" mass="15840">MGGFATSTAFSAMQYAMDNAQSKEKAKVNAASAAAAAQSQADQIKTSQQIEERTRQDNLERQLASSRARFGAQGTSGGGSSTAALATLAGDAAQEDADSVELANQRIQRINDEYRWGQSKSLLDSTYPAYRNGLSLVRQGVSGGLSLLDE</sequence>
<proteinExistence type="predicted"/>
<reference evidence="2 3" key="1">
    <citation type="submission" date="2020-05" db="EMBL/GenBank/DDBJ databases">
        <title>Complete closed genome sequence of Defluviicoccus vanus.</title>
        <authorList>
            <person name="Bessarab I."/>
            <person name="Arumugam K."/>
            <person name="Maszenan A.M."/>
            <person name="Seviour R.J."/>
            <person name="Williams R.B."/>
        </authorList>
    </citation>
    <scope>NUCLEOTIDE SEQUENCE [LARGE SCALE GENOMIC DNA]</scope>
    <source>
        <strain evidence="2 3">Ben 114</strain>
    </source>
</reference>
<protein>
    <submittedName>
        <fullName evidence="2">Uncharacterized protein</fullName>
    </submittedName>
</protein>
<dbReference type="Proteomes" id="UP000516369">
    <property type="component" value="Chromosome"/>
</dbReference>
<evidence type="ECO:0000313" key="2">
    <source>
        <dbReference type="EMBL" id="QNT69646.1"/>
    </source>
</evidence>
<organism evidence="2 3">
    <name type="scientific">Defluviicoccus vanus</name>
    <dbReference type="NCBI Taxonomy" id="111831"/>
    <lineage>
        <taxon>Bacteria</taxon>
        <taxon>Pseudomonadati</taxon>
        <taxon>Pseudomonadota</taxon>
        <taxon>Alphaproteobacteria</taxon>
        <taxon>Rhodospirillales</taxon>
        <taxon>Rhodospirillaceae</taxon>
        <taxon>Defluviicoccus</taxon>
    </lineage>
</organism>
<evidence type="ECO:0000313" key="3">
    <source>
        <dbReference type="Proteomes" id="UP000516369"/>
    </source>
</evidence>
<feature type="region of interest" description="Disordered" evidence="1">
    <location>
        <begin position="35"/>
        <end position="83"/>
    </location>
</feature>
<accession>A0A7H1N1R0</accession>